<dbReference type="PANTHER" id="PTHR11559">
    <property type="entry name" value="CARBOXYLESTERASE"/>
    <property type="match status" value="1"/>
</dbReference>
<dbReference type="InterPro" id="IPR019826">
    <property type="entry name" value="Carboxylesterase_B_AS"/>
</dbReference>
<comment type="similarity">
    <text evidence="1 3">Belongs to the type-B carboxylesterase/lipase family.</text>
</comment>
<dbReference type="EMBL" id="JAKFHA010000047">
    <property type="protein sequence ID" value="MCF2533319.1"/>
    <property type="molecule type" value="Genomic_DNA"/>
</dbReference>
<dbReference type="Proteomes" id="UP001165378">
    <property type="component" value="Unassembled WGS sequence"/>
</dbReference>
<keyword evidence="2 3" id="KW-0378">Hydrolase</keyword>
<sequence>MSSIELGQDTRPSEPHGEAPVVRTPAGDVRGIMLGDSNAAYLGIPFAEAPVGDLRFAAPVKRAPWEGVRDAVAYGATPLRDYMMGVTLIPEPSYPGDDTLLVNVFTPKPGDTTAKLPVFVWIHGGGFMSGSPSSPWYEGGAFPRDGVVVVSVSYRLGVDGFGRLECAPDNRAVLDWLMALEWVQESITAFGGDPDQVTIGGQSAGGTAVLTLLSMPKAQHLFRAVIAESPGAFASDPATAAARSAAFAKRLGIAPTRAAFAALEEKAVFTEQAKLSDEELGPQMMKSLTRQGTGLSGWAPFVDGDLLPYGLDEALERGIGADKALLIGATAGEFEMASTMMPAALDWLPRRLALRLAGFSGARGRIYGAATVGKPRLLFGKIMTDFVFRFFVADTLAARAKKEEAGTFAYDFRFTSAENGLAGHCIELPFAWDCLDSENVLANTGANPPQDLADTTHAAWVAFIRDGDPGWAAYDTKGRQGMVFDRTSRAGAVFARESELSAAMSA</sequence>
<name>A0AA41QAE6_9ACTN</name>
<evidence type="ECO:0000256" key="2">
    <source>
        <dbReference type="ARBA" id="ARBA00022801"/>
    </source>
</evidence>
<dbReference type="EC" id="3.1.1.-" evidence="3"/>
<dbReference type="Gene3D" id="3.40.50.1820">
    <property type="entry name" value="alpha/beta hydrolase"/>
    <property type="match status" value="1"/>
</dbReference>
<dbReference type="GO" id="GO:0016787">
    <property type="term" value="F:hydrolase activity"/>
    <property type="evidence" value="ECO:0007669"/>
    <property type="project" value="UniProtKB-KW"/>
</dbReference>
<dbReference type="AlphaFoldDB" id="A0AA41QAE6"/>
<feature type="region of interest" description="Disordered" evidence="4">
    <location>
        <begin position="1"/>
        <end position="24"/>
    </location>
</feature>
<evidence type="ECO:0000313" key="7">
    <source>
        <dbReference type="Proteomes" id="UP001165378"/>
    </source>
</evidence>
<evidence type="ECO:0000256" key="3">
    <source>
        <dbReference type="RuleBase" id="RU361235"/>
    </source>
</evidence>
<evidence type="ECO:0000256" key="1">
    <source>
        <dbReference type="ARBA" id="ARBA00005964"/>
    </source>
</evidence>
<comment type="caution">
    <text evidence="6">The sequence shown here is derived from an EMBL/GenBank/DDBJ whole genome shotgun (WGS) entry which is preliminary data.</text>
</comment>
<protein>
    <recommendedName>
        <fullName evidence="3">Carboxylic ester hydrolase</fullName>
        <ecNumber evidence="3">3.1.1.-</ecNumber>
    </recommendedName>
</protein>
<dbReference type="InterPro" id="IPR029058">
    <property type="entry name" value="AB_hydrolase_fold"/>
</dbReference>
<dbReference type="PROSITE" id="PS00122">
    <property type="entry name" value="CARBOXYLESTERASE_B_1"/>
    <property type="match status" value="1"/>
</dbReference>
<dbReference type="SUPFAM" id="SSF53474">
    <property type="entry name" value="alpha/beta-Hydrolases"/>
    <property type="match status" value="1"/>
</dbReference>
<dbReference type="Pfam" id="PF00135">
    <property type="entry name" value="COesterase"/>
    <property type="match status" value="1"/>
</dbReference>
<organism evidence="6 7">
    <name type="scientific">Yinghuangia soli</name>
    <dbReference type="NCBI Taxonomy" id="2908204"/>
    <lineage>
        <taxon>Bacteria</taxon>
        <taxon>Bacillati</taxon>
        <taxon>Actinomycetota</taxon>
        <taxon>Actinomycetes</taxon>
        <taxon>Kitasatosporales</taxon>
        <taxon>Streptomycetaceae</taxon>
        <taxon>Yinghuangia</taxon>
    </lineage>
</organism>
<feature type="domain" description="Carboxylesterase type B" evidence="5">
    <location>
        <begin position="19"/>
        <end position="342"/>
    </location>
</feature>
<proteinExistence type="inferred from homology"/>
<reference evidence="6" key="1">
    <citation type="submission" date="2022-01" db="EMBL/GenBank/DDBJ databases">
        <title>Genome-Based Taxonomic Classification of the Phylum Actinobacteria.</title>
        <authorList>
            <person name="Gao Y."/>
        </authorList>
    </citation>
    <scope>NUCLEOTIDE SEQUENCE</scope>
    <source>
        <strain evidence="6">KLBMP 8922</strain>
    </source>
</reference>
<gene>
    <name evidence="6" type="ORF">LZ495_39725</name>
</gene>
<keyword evidence="7" id="KW-1185">Reference proteome</keyword>
<evidence type="ECO:0000313" key="6">
    <source>
        <dbReference type="EMBL" id="MCF2533319.1"/>
    </source>
</evidence>
<dbReference type="InterPro" id="IPR050309">
    <property type="entry name" value="Type-B_Carboxylest/Lipase"/>
</dbReference>
<evidence type="ECO:0000259" key="5">
    <source>
        <dbReference type="Pfam" id="PF00135"/>
    </source>
</evidence>
<dbReference type="RefSeq" id="WP_235058094.1">
    <property type="nucleotide sequence ID" value="NZ_JAKFHA010000047.1"/>
</dbReference>
<dbReference type="InterPro" id="IPR002018">
    <property type="entry name" value="CarbesteraseB"/>
</dbReference>
<accession>A0AA41QAE6</accession>
<evidence type="ECO:0000256" key="4">
    <source>
        <dbReference type="SAM" id="MobiDB-lite"/>
    </source>
</evidence>